<organism evidence="1 2">
    <name type="scientific">Serratia marcescens</name>
    <dbReference type="NCBI Taxonomy" id="615"/>
    <lineage>
        <taxon>Bacteria</taxon>
        <taxon>Pseudomonadati</taxon>
        <taxon>Pseudomonadota</taxon>
        <taxon>Gammaproteobacteria</taxon>
        <taxon>Enterobacterales</taxon>
        <taxon>Yersiniaceae</taxon>
        <taxon>Serratia</taxon>
    </lineage>
</organism>
<reference evidence="1 2" key="1">
    <citation type="submission" date="2019-11" db="EMBL/GenBank/DDBJ databases">
        <title>Whole genome sequence of a plant growth promoting strain Serratia marcescens BTL07 isolated from the rhizoplane of Chili (Capsicum annuum).</title>
        <authorList>
            <person name="Dutta S."/>
            <person name="Khatun A."/>
            <person name="Gupta D.R."/>
            <person name="Surovy M.Z."/>
            <person name="Rahman M.M."/>
            <person name="Mahmud N.U."/>
            <person name="Emes R."/>
            <person name="Warry A."/>
            <person name="West H."/>
            <person name="Clarke M.L."/>
            <person name="Islam M.T."/>
        </authorList>
    </citation>
    <scope>NUCLEOTIDE SEQUENCE [LARGE SCALE GENOMIC DNA]</scope>
    <source>
        <strain evidence="1 2">BTL07</strain>
    </source>
</reference>
<evidence type="ECO:0000313" key="2">
    <source>
        <dbReference type="Proteomes" id="UP000443014"/>
    </source>
</evidence>
<protein>
    <submittedName>
        <fullName evidence="1">Phage tail protein</fullName>
    </submittedName>
</protein>
<dbReference type="Pfam" id="PF05939">
    <property type="entry name" value="Phage_min_tail"/>
    <property type="match status" value="1"/>
</dbReference>
<dbReference type="RefSeq" id="WP_151266147.1">
    <property type="nucleotide sequence ID" value="NZ_WNKC01000001.1"/>
</dbReference>
<sequence>MAIKTFNYPARVNAAGDTRFRIRKAQFGDGYMQVSGDGINPIIRSWDLTFIGKYSYITPIIAFLEDHQGVKSFQWTPPTNVPGLYRCEGYKPVAMGGENYSLTATFTEAFHV</sequence>
<comment type="caution">
    <text evidence="1">The sequence shown here is derived from an EMBL/GenBank/DDBJ whole genome shotgun (WGS) entry which is preliminary data.</text>
</comment>
<name>A0ABD6HLH0_SERMA</name>
<dbReference type="Proteomes" id="UP000443014">
    <property type="component" value="Unassembled WGS sequence"/>
</dbReference>
<dbReference type="InterPro" id="IPR010265">
    <property type="entry name" value="Phage_lambda_TipM"/>
</dbReference>
<gene>
    <name evidence="1" type="ORF">GMA22_05935</name>
</gene>
<evidence type="ECO:0000313" key="1">
    <source>
        <dbReference type="EMBL" id="MVF02797.1"/>
    </source>
</evidence>
<dbReference type="EMBL" id="WNKC01000001">
    <property type="protein sequence ID" value="MVF02797.1"/>
    <property type="molecule type" value="Genomic_DNA"/>
</dbReference>
<dbReference type="AlphaFoldDB" id="A0ABD6HLH0"/>
<proteinExistence type="predicted"/>
<accession>A0ABD6HLH0</accession>